<protein>
    <submittedName>
        <fullName evidence="4">DUF3459 domain-containing protein</fullName>
    </submittedName>
</protein>
<reference evidence="4 5" key="1">
    <citation type="submission" date="2021-02" db="EMBL/GenBank/DDBJ databases">
        <title>Niveibacterium changnyeongensis HC41.</title>
        <authorList>
            <person name="Kang M."/>
        </authorList>
    </citation>
    <scope>NUCLEOTIDE SEQUENCE [LARGE SCALE GENOMIC DNA]</scope>
    <source>
        <strain evidence="4 5">HC41</strain>
    </source>
</reference>
<keyword evidence="5" id="KW-1185">Reference proteome</keyword>
<dbReference type="Proteomes" id="UP000663570">
    <property type="component" value="Chromosome"/>
</dbReference>
<dbReference type="RefSeq" id="WP_206255839.1">
    <property type="nucleotide sequence ID" value="NZ_CP071060.1"/>
</dbReference>
<dbReference type="PANTHER" id="PTHR10357:SF179">
    <property type="entry name" value="NEUTRAL AND BASIC AMINO ACID TRANSPORT PROTEIN RBAT"/>
    <property type="match status" value="1"/>
</dbReference>
<keyword evidence="2" id="KW-0732">Signal</keyword>
<dbReference type="InterPro" id="IPR017853">
    <property type="entry name" value="GH"/>
</dbReference>
<evidence type="ECO:0000256" key="2">
    <source>
        <dbReference type="SAM" id="SignalP"/>
    </source>
</evidence>
<dbReference type="EMBL" id="CP071060">
    <property type="protein sequence ID" value="QSI78481.1"/>
    <property type="molecule type" value="Genomic_DNA"/>
</dbReference>
<dbReference type="InterPro" id="IPR006047">
    <property type="entry name" value="GH13_cat_dom"/>
</dbReference>
<dbReference type="Pfam" id="PF00128">
    <property type="entry name" value="Alpha-amylase"/>
    <property type="match status" value="1"/>
</dbReference>
<dbReference type="Gene3D" id="3.20.20.80">
    <property type="entry name" value="Glycosidases"/>
    <property type="match status" value="1"/>
</dbReference>
<feature type="chain" id="PRO_5046405277" evidence="2">
    <location>
        <begin position="22"/>
        <end position="549"/>
    </location>
</feature>
<evidence type="ECO:0000256" key="1">
    <source>
        <dbReference type="ARBA" id="ARBA00008061"/>
    </source>
</evidence>
<feature type="domain" description="Glycosyl hydrolase family 13 catalytic" evidence="3">
    <location>
        <begin position="58"/>
        <end position="413"/>
    </location>
</feature>
<dbReference type="Gene3D" id="3.90.400.10">
    <property type="entry name" value="Oligo-1,6-glucosidase, Domain 2"/>
    <property type="match status" value="1"/>
</dbReference>
<dbReference type="Gene3D" id="2.60.40.1180">
    <property type="entry name" value="Golgi alpha-mannosidase II"/>
    <property type="match status" value="1"/>
</dbReference>
<proteinExistence type="inferred from homology"/>
<name>A0ABX7MC86_9RHOO</name>
<dbReference type="InterPro" id="IPR013780">
    <property type="entry name" value="Glyco_hydro_b"/>
</dbReference>
<evidence type="ECO:0000313" key="5">
    <source>
        <dbReference type="Proteomes" id="UP000663570"/>
    </source>
</evidence>
<dbReference type="CDD" id="cd11316">
    <property type="entry name" value="AmyAc_bac2_AmyA"/>
    <property type="match status" value="1"/>
</dbReference>
<dbReference type="InterPro" id="IPR045857">
    <property type="entry name" value="O16G_dom_2"/>
</dbReference>
<dbReference type="SUPFAM" id="SSF51011">
    <property type="entry name" value="Glycosyl hydrolase domain"/>
    <property type="match status" value="1"/>
</dbReference>
<dbReference type="SMART" id="SM00642">
    <property type="entry name" value="Aamy"/>
    <property type="match status" value="1"/>
</dbReference>
<evidence type="ECO:0000313" key="4">
    <source>
        <dbReference type="EMBL" id="QSI78481.1"/>
    </source>
</evidence>
<dbReference type="SUPFAM" id="SSF51445">
    <property type="entry name" value="(Trans)glycosidases"/>
    <property type="match status" value="1"/>
</dbReference>
<accession>A0ABX7MC86</accession>
<organism evidence="4 5">
    <name type="scientific">Niveibacterium microcysteis</name>
    <dbReference type="NCBI Taxonomy" id="2811415"/>
    <lineage>
        <taxon>Bacteria</taxon>
        <taxon>Pseudomonadati</taxon>
        <taxon>Pseudomonadota</taxon>
        <taxon>Betaproteobacteria</taxon>
        <taxon>Rhodocyclales</taxon>
        <taxon>Rhodocyclaceae</taxon>
        <taxon>Niveibacterium</taxon>
    </lineage>
</organism>
<gene>
    <name evidence="4" type="ORF">JY500_07675</name>
</gene>
<sequence>MRFRWIARAAALWLCIGGATAAFGAAASPQLGEVGAVAAMPRDSGLPDGWDRKGVFVEILVRAYQDSNGDGIGDLNGVTQRLDYLQSLGIRGIWLMPITASQDHDHGYAPVNYRDIEPAYGTLADFDRLVAEAHKRGIGVILDYVINHSGSAHPLFESAAADRKSPYRDWYVFSDTEMKGWTTYGGDPWRANGDDWYYGAFDVIMPDWNLRNPAVVDFHLDNLRFWLNRGVDGFRFDAVGVLYENGPIAWDNQPENHVLMKRAQDLLASYGKRYMVCEAASDPVAFSGEDSCGSAFSFGLQKYIIKSIQMGRVMPDLRYMLRTMPVARMGTILSSHDYYAGARPFKQFGGDEPRYKLAAATLLTLPGHPFLYYGEEIGLSHAQPVDYQDQSIRGPMSWSAEANAGFSTATPFRPLVDNWRTHNVAAEEANTDSLLYWYRQLIALRNAHPALQTGDFTLWSQDDDAIFAFTREAGGEKLLVLINYSAREASIAAPADFDAAAWAPVFPAATALRLGQAAAPKGQRSAKASEAPSQIRVAPQSLQVLRLAP</sequence>
<dbReference type="PANTHER" id="PTHR10357">
    <property type="entry name" value="ALPHA-AMYLASE FAMILY MEMBER"/>
    <property type="match status" value="1"/>
</dbReference>
<evidence type="ECO:0000259" key="3">
    <source>
        <dbReference type="SMART" id="SM00642"/>
    </source>
</evidence>
<comment type="similarity">
    <text evidence="1">Belongs to the glycosyl hydrolase 13 family.</text>
</comment>
<feature type="signal peptide" evidence="2">
    <location>
        <begin position="1"/>
        <end position="21"/>
    </location>
</feature>